<name>A0A0A1TZ59_ENTIV</name>
<evidence type="ECO:0000256" key="3">
    <source>
        <dbReference type="ARBA" id="ARBA00022989"/>
    </source>
</evidence>
<comment type="subcellular location">
    <subcellularLocation>
        <location evidence="1">Membrane</location>
    </subcellularLocation>
</comment>
<keyword evidence="4 5" id="KW-0472">Membrane</keyword>
<dbReference type="RefSeq" id="XP_004253623.1">
    <property type="nucleotide sequence ID" value="XM_004253575.1"/>
</dbReference>
<organism evidence="7 8">
    <name type="scientific">Entamoeba invadens IP1</name>
    <dbReference type="NCBI Taxonomy" id="370355"/>
    <lineage>
        <taxon>Eukaryota</taxon>
        <taxon>Amoebozoa</taxon>
        <taxon>Evosea</taxon>
        <taxon>Archamoebae</taxon>
        <taxon>Mastigamoebida</taxon>
        <taxon>Entamoebidae</taxon>
        <taxon>Entamoeba</taxon>
    </lineage>
</organism>
<dbReference type="GO" id="GO:0016020">
    <property type="term" value="C:membrane"/>
    <property type="evidence" value="ECO:0007669"/>
    <property type="project" value="UniProtKB-SubCell"/>
</dbReference>
<dbReference type="Proteomes" id="UP000014680">
    <property type="component" value="Unassembled WGS sequence"/>
</dbReference>
<evidence type="ECO:0000256" key="2">
    <source>
        <dbReference type="ARBA" id="ARBA00022692"/>
    </source>
</evidence>
<dbReference type="PANTHER" id="PTHR16189">
    <property type="entry name" value="TRANSMEMBRANE PROTEIN 104-RELATED"/>
    <property type="match status" value="1"/>
</dbReference>
<dbReference type="KEGG" id="eiv:EIN_044000"/>
<dbReference type="Pfam" id="PF01490">
    <property type="entry name" value="Aa_trans"/>
    <property type="match status" value="1"/>
</dbReference>
<evidence type="ECO:0000259" key="6">
    <source>
        <dbReference type="Pfam" id="PF01490"/>
    </source>
</evidence>
<feature type="transmembrane region" description="Helical" evidence="5">
    <location>
        <begin position="48"/>
        <end position="71"/>
    </location>
</feature>
<feature type="transmembrane region" description="Helical" evidence="5">
    <location>
        <begin position="276"/>
        <end position="299"/>
    </location>
</feature>
<evidence type="ECO:0000313" key="7">
    <source>
        <dbReference type="EMBL" id="ELP86852.1"/>
    </source>
</evidence>
<dbReference type="GeneID" id="14885844"/>
<accession>A0A0A1TZ59</accession>
<evidence type="ECO:0000256" key="5">
    <source>
        <dbReference type="SAM" id="Phobius"/>
    </source>
</evidence>
<feature type="transmembrane region" description="Helical" evidence="5">
    <location>
        <begin position="449"/>
        <end position="467"/>
    </location>
</feature>
<keyword evidence="3 5" id="KW-1133">Transmembrane helix</keyword>
<dbReference type="InterPro" id="IPR013057">
    <property type="entry name" value="AA_transpt_TM"/>
</dbReference>
<dbReference type="VEuPathDB" id="AmoebaDB:EIN_044000"/>
<dbReference type="PANTHER" id="PTHR16189:SF13">
    <property type="entry name" value="AMINO ACID TRANSPORTER TRANSMEMBRANE DOMAIN-CONTAINING PROTEIN"/>
    <property type="match status" value="1"/>
</dbReference>
<gene>
    <name evidence="7" type="ORF">EIN_044000</name>
</gene>
<evidence type="ECO:0000256" key="1">
    <source>
        <dbReference type="ARBA" id="ARBA00004370"/>
    </source>
</evidence>
<keyword evidence="2 5" id="KW-0812">Transmembrane</keyword>
<feature type="transmembrane region" description="Helical" evidence="5">
    <location>
        <begin position="401"/>
        <end position="423"/>
    </location>
</feature>
<feature type="transmembrane region" description="Helical" evidence="5">
    <location>
        <begin position="170"/>
        <end position="190"/>
    </location>
</feature>
<reference evidence="7 8" key="1">
    <citation type="submission" date="2012-10" db="EMBL/GenBank/DDBJ databases">
        <authorList>
            <person name="Zafar N."/>
            <person name="Inman J."/>
            <person name="Hall N."/>
            <person name="Lorenzi H."/>
            <person name="Caler E."/>
        </authorList>
    </citation>
    <scope>NUCLEOTIDE SEQUENCE [LARGE SCALE GENOMIC DNA]</scope>
    <source>
        <strain evidence="7 8">IP1</strain>
    </source>
</reference>
<protein>
    <recommendedName>
        <fullName evidence="6">Amino acid transporter transmembrane domain-containing protein</fullName>
    </recommendedName>
</protein>
<feature type="transmembrane region" description="Helical" evidence="5">
    <location>
        <begin position="202"/>
        <end position="220"/>
    </location>
</feature>
<proteinExistence type="predicted"/>
<evidence type="ECO:0000256" key="4">
    <source>
        <dbReference type="ARBA" id="ARBA00023136"/>
    </source>
</evidence>
<sequence>MMDSVLFEETPIVKSVPLYDGVTCFSILINFIVGTGVFGLPHAFRSSGILLAILMSITFFALCSVTAFWMLESLARTCGLNSLTSEGRPITQITTVPSSVTKMGYTYFGPMGKRFVITVLSFFCVGALWMYSSIFSSTTTLLAWKYIFPAYGTCSANIGEWAWFDRCHVTYLGFLVIFSILVLPMSFMEIAEQAFVQKFLTLYRFAAIFLMVFTSFISLLSRTPTRSDEEIIDPNTLFNISGFGTAFSIISVSLACHHNIPEIVAPLRDKRQLKKIIFITLLTATSVYTVLGLICSLCFGKKTVSPITSNWLEYTGCDGGFGICPDHKIRWYGYLIQFIVLMFPLVNLTSEYPLVSATLASNISQLNSDNTHPNKVSFSAKCLAAFPPLVLACIKADLSKIFGLTGIFGFVLILILPAMFQIFSKKTYRTQFGRHTSQTLFSGVYSSTRLAWCVLIVSIVLFAFSVVQNLDAIFDINWLN</sequence>
<feature type="transmembrane region" description="Helical" evidence="5">
    <location>
        <begin position="115"/>
        <end position="134"/>
    </location>
</feature>
<feature type="transmembrane region" description="Helical" evidence="5">
    <location>
        <begin position="331"/>
        <end position="349"/>
    </location>
</feature>
<evidence type="ECO:0000313" key="8">
    <source>
        <dbReference type="Proteomes" id="UP000014680"/>
    </source>
</evidence>
<feature type="domain" description="Amino acid transporter transmembrane" evidence="6">
    <location>
        <begin position="26"/>
        <end position="454"/>
    </location>
</feature>
<dbReference type="OrthoDB" id="294541at2759"/>
<dbReference type="OMA" id="GCLESYY"/>
<feature type="transmembrane region" description="Helical" evidence="5">
    <location>
        <begin position="20"/>
        <end position="41"/>
    </location>
</feature>
<dbReference type="AlphaFoldDB" id="A0A0A1TZ59"/>
<dbReference type="EMBL" id="KB206902">
    <property type="protein sequence ID" value="ELP86852.1"/>
    <property type="molecule type" value="Genomic_DNA"/>
</dbReference>
<keyword evidence="8" id="KW-1185">Reference proteome</keyword>